<feature type="compositionally biased region" description="Polar residues" evidence="1">
    <location>
        <begin position="28"/>
        <end position="38"/>
    </location>
</feature>
<keyword evidence="2" id="KW-0732">Signal</keyword>
<reference evidence="3 4" key="1">
    <citation type="submission" date="2020-08" db="EMBL/GenBank/DDBJ databases">
        <title>Genomic Encyclopedia of Type Strains, Phase IV (KMG-V): Genome sequencing to study the core and pangenomes of soil and plant-associated prokaryotes.</title>
        <authorList>
            <person name="Whitman W."/>
        </authorList>
    </citation>
    <scope>NUCLEOTIDE SEQUENCE [LARGE SCALE GENOMIC DNA]</scope>
    <source>
        <strain evidence="3 4">JPY158</strain>
    </source>
</reference>
<dbReference type="RefSeq" id="WP_018433034.1">
    <property type="nucleotide sequence ID" value="NZ_JACHDD010000017.1"/>
</dbReference>
<evidence type="ECO:0000313" key="3">
    <source>
        <dbReference type="EMBL" id="MBB5428993.1"/>
    </source>
</evidence>
<organism evidence="3 4">
    <name type="scientific">Paraburkholderia atlantica</name>
    <dbReference type="NCBI Taxonomy" id="2654982"/>
    <lineage>
        <taxon>Bacteria</taxon>
        <taxon>Pseudomonadati</taxon>
        <taxon>Pseudomonadota</taxon>
        <taxon>Betaproteobacteria</taxon>
        <taxon>Burkholderiales</taxon>
        <taxon>Burkholderiaceae</taxon>
        <taxon>Paraburkholderia</taxon>
    </lineage>
</organism>
<dbReference type="EMBL" id="JACHDD010000017">
    <property type="protein sequence ID" value="MBB5428993.1"/>
    <property type="molecule type" value="Genomic_DNA"/>
</dbReference>
<feature type="signal peptide" evidence="2">
    <location>
        <begin position="1"/>
        <end position="21"/>
    </location>
</feature>
<evidence type="ECO:0000313" key="4">
    <source>
        <dbReference type="Proteomes" id="UP000592780"/>
    </source>
</evidence>
<feature type="chain" id="PRO_5030816030" evidence="2">
    <location>
        <begin position="22"/>
        <end position="70"/>
    </location>
</feature>
<dbReference type="Proteomes" id="UP000592780">
    <property type="component" value="Unassembled WGS sequence"/>
</dbReference>
<dbReference type="AlphaFoldDB" id="A0A7W8VAL3"/>
<gene>
    <name evidence="3" type="ORF">HDG40_007188</name>
</gene>
<sequence>MRAFLLALALFGALTSPALLAASKDTAAPQSASKSPNPDTAAFDKSLTQFNELMKTMESQMNQIRQTTDP</sequence>
<comment type="caution">
    <text evidence="3">The sequence shown here is derived from an EMBL/GenBank/DDBJ whole genome shotgun (WGS) entry which is preliminary data.</text>
</comment>
<name>A0A7W8VAL3_PARAM</name>
<evidence type="ECO:0000256" key="2">
    <source>
        <dbReference type="SAM" id="SignalP"/>
    </source>
</evidence>
<accession>A0A7W8VAL3</accession>
<proteinExistence type="predicted"/>
<evidence type="ECO:0000256" key="1">
    <source>
        <dbReference type="SAM" id="MobiDB-lite"/>
    </source>
</evidence>
<protein>
    <submittedName>
        <fullName evidence="3">Uncharacterized protein</fullName>
    </submittedName>
</protein>
<keyword evidence="4" id="KW-1185">Reference proteome</keyword>
<feature type="region of interest" description="Disordered" evidence="1">
    <location>
        <begin position="23"/>
        <end position="42"/>
    </location>
</feature>